<gene>
    <name evidence="1" type="ORF">JKG68_07420</name>
</gene>
<sequence>MPTAKPNTPQAKDDVYNLSTNFLVLDENTLGFKISTASLMSNDLGGNVKKFWGLGDGKATVDATAKGGLLSVSGSDIVYEPNGRFEFLNVGQTAEDTFTYTVQIGNGVFSTATVKILVVGKNDKPVGSADVFDIQANKDLTDNVLTNDADVDVGDTLTASLVSGPTNGTLDLKADGSFSYTPKANYYGNDTFVYRAYDGKEYSEPVTVTLYGGGEPLTVKFGASKGGGVSELTYAPGDYYQHEVDYNSYAEAQGYIDYNWNVDDLTIWNVKHVYESITIRAGTEYSHANNEQAPYEYWLGDDSDGNTLTQIYDSGISQNYLRRDEGFLEFNVSGANGLVSGATLNFEARDNQAYDSSIGSYPDYYPEEVTLDVFVYSGDNAITFEDAGAGTLAGKATVTNMSRTGDLGFQQFAVTLDTDAINSVLSSGGDYLGIRFASDLTDVGTNESSYSLNHEYIGNISVSTASLEFIYV</sequence>
<proteinExistence type="predicted"/>
<comment type="caution">
    <text evidence="1">The sequence shown here is derived from an EMBL/GenBank/DDBJ whole genome shotgun (WGS) entry which is preliminary data.</text>
</comment>
<dbReference type="Proteomes" id="UP000605848">
    <property type="component" value="Unassembled WGS sequence"/>
</dbReference>
<organism evidence="1 2">
    <name type="scientific">Microvirga aerilata</name>
    <dbReference type="NCBI Taxonomy" id="670292"/>
    <lineage>
        <taxon>Bacteria</taxon>
        <taxon>Pseudomonadati</taxon>
        <taxon>Pseudomonadota</taxon>
        <taxon>Alphaproteobacteria</taxon>
        <taxon>Hyphomicrobiales</taxon>
        <taxon>Methylobacteriaceae</taxon>
        <taxon>Microvirga</taxon>
    </lineage>
</organism>
<keyword evidence="2" id="KW-1185">Reference proteome</keyword>
<dbReference type="EMBL" id="JAEQMY010000008">
    <property type="protein sequence ID" value="MBL0403788.1"/>
    <property type="molecule type" value="Genomic_DNA"/>
</dbReference>
<evidence type="ECO:0000313" key="2">
    <source>
        <dbReference type="Proteomes" id="UP000605848"/>
    </source>
</evidence>
<reference evidence="1" key="1">
    <citation type="submission" date="2021-01" db="EMBL/GenBank/DDBJ databases">
        <title>Microvirga sp.</title>
        <authorList>
            <person name="Kim M.K."/>
        </authorList>
    </citation>
    <scope>NUCLEOTIDE SEQUENCE</scope>
    <source>
        <strain evidence="1">5420S-16</strain>
    </source>
</reference>
<dbReference type="NCBIfam" id="TIGR01965">
    <property type="entry name" value="VCBS_repeat"/>
    <property type="match status" value="1"/>
</dbReference>
<dbReference type="RefSeq" id="WP_202057546.1">
    <property type="nucleotide sequence ID" value="NZ_JAEQMY010000008.1"/>
</dbReference>
<protein>
    <submittedName>
        <fullName evidence="1">Cadherin-like domain-containing protein</fullName>
    </submittedName>
</protein>
<accession>A0A936Z657</accession>
<dbReference type="InterPro" id="IPR010221">
    <property type="entry name" value="VCBS_dom"/>
</dbReference>
<name>A0A936Z657_9HYPH</name>
<dbReference type="Pfam" id="PF17963">
    <property type="entry name" value="Big_9"/>
    <property type="match status" value="1"/>
</dbReference>
<dbReference type="Gene3D" id="2.60.40.2810">
    <property type="match status" value="1"/>
</dbReference>
<evidence type="ECO:0000313" key="1">
    <source>
        <dbReference type="EMBL" id="MBL0403788.1"/>
    </source>
</evidence>
<dbReference type="AlphaFoldDB" id="A0A936Z657"/>